<dbReference type="Gene3D" id="1.20.1170.10">
    <property type="match status" value="1"/>
</dbReference>
<dbReference type="AlphaFoldDB" id="W0F030"/>
<evidence type="ECO:0000256" key="1">
    <source>
        <dbReference type="SAM" id="MobiDB-lite"/>
    </source>
</evidence>
<dbReference type="OrthoDB" id="1262176at2"/>
<evidence type="ECO:0000256" key="2">
    <source>
        <dbReference type="SAM" id="Phobius"/>
    </source>
</evidence>
<keyword evidence="4" id="KW-1185">Reference proteome</keyword>
<dbReference type="eggNOG" id="ENOG502ZC8A">
    <property type="taxonomic scope" value="Bacteria"/>
</dbReference>
<evidence type="ECO:0000313" key="3">
    <source>
        <dbReference type="EMBL" id="AHF16367.1"/>
    </source>
</evidence>
<evidence type="ECO:0000313" key="4">
    <source>
        <dbReference type="Proteomes" id="UP000003586"/>
    </source>
</evidence>
<dbReference type="InterPro" id="IPR010406">
    <property type="entry name" value="DUF1003"/>
</dbReference>
<accession>W0F030</accession>
<dbReference type="HOGENOM" id="CLU_1501376_0_0_10"/>
<keyword evidence="2" id="KW-0812">Transmembrane</keyword>
<organism evidence="3 4">
    <name type="scientific">Niabella soli DSM 19437</name>
    <dbReference type="NCBI Taxonomy" id="929713"/>
    <lineage>
        <taxon>Bacteria</taxon>
        <taxon>Pseudomonadati</taxon>
        <taxon>Bacteroidota</taxon>
        <taxon>Chitinophagia</taxon>
        <taxon>Chitinophagales</taxon>
        <taxon>Chitinophagaceae</taxon>
        <taxon>Niabella</taxon>
    </lineage>
</organism>
<keyword evidence="2" id="KW-0472">Membrane</keyword>
<sequence>MASKIRNAARLEHIADIATRWIGSTSSLLVHTLLFIVSFLLPALHVTTFDKMLLVLTTLVSLEAIYLAIFIQMTVNKNSLDIENIQEDIEEIQEDVEEMQEDVEEIQEDVEEIQEDMEELQENAEEDTPAIVHEPHKGSTTPTPDQKLLHIQQLLQQLQQEIEALKEQR</sequence>
<keyword evidence="2" id="KW-1133">Transmembrane helix</keyword>
<name>W0F030_9BACT</name>
<dbReference type="Pfam" id="PF06210">
    <property type="entry name" value="DUF1003"/>
    <property type="match status" value="1"/>
</dbReference>
<dbReference type="EMBL" id="CP007035">
    <property type="protein sequence ID" value="AHF16367.1"/>
    <property type="molecule type" value="Genomic_DNA"/>
</dbReference>
<feature type="transmembrane region" description="Helical" evidence="2">
    <location>
        <begin position="21"/>
        <end position="41"/>
    </location>
</feature>
<dbReference type="Proteomes" id="UP000003586">
    <property type="component" value="Chromosome"/>
</dbReference>
<dbReference type="RefSeq" id="WP_008587407.1">
    <property type="nucleotide sequence ID" value="NZ_CP007035.1"/>
</dbReference>
<gene>
    <name evidence="3" type="ORF">NIASO_16780</name>
</gene>
<proteinExistence type="predicted"/>
<reference evidence="3 4" key="1">
    <citation type="submission" date="2013-12" db="EMBL/GenBank/DDBJ databases">
        <authorList>
            <consortium name="DOE Joint Genome Institute"/>
            <person name="Eisen J."/>
            <person name="Huntemann M."/>
            <person name="Han J."/>
            <person name="Chen A."/>
            <person name="Kyrpides N."/>
            <person name="Mavromatis K."/>
            <person name="Markowitz V."/>
            <person name="Palaniappan K."/>
            <person name="Ivanova N."/>
            <person name="Schaumberg A."/>
            <person name="Pati A."/>
            <person name="Liolios K."/>
            <person name="Nordberg H.P."/>
            <person name="Cantor M.N."/>
            <person name="Hua S.X."/>
            <person name="Woyke T."/>
        </authorList>
    </citation>
    <scope>NUCLEOTIDE SEQUENCE [LARGE SCALE GENOMIC DNA]</scope>
    <source>
        <strain evidence="4">DSM 19437</strain>
    </source>
</reference>
<feature type="region of interest" description="Disordered" evidence="1">
    <location>
        <begin position="118"/>
        <end position="144"/>
    </location>
</feature>
<protein>
    <submittedName>
        <fullName evidence="3">Membrane protein</fullName>
    </submittedName>
</protein>
<dbReference type="KEGG" id="nso:NIASO_16780"/>
<feature type="transmembrane region" description="Helical" evidence="2">
    <location>
        <begin position="53"/>
        <end position="71"/>
    </location>
</feature>
<feature type="compositionally biased region" description="Acidic residues" evidence="1">
    <location>
        <begin position="118"/>
        <end position="128"/>
    </location>
</feature>